<evidence type="ECO:0000256" key="11">
    <source>
        <dbReference type="ARBA" id="ARBA00047481"/>
    </source>
</evidence>
<dbReference type="AlphaFoldDB" id="A0AAF0JFD1"/>
<dbReference type="PANTHER" id="PTHR42885">
    <property type="entry name" value="HISTIDINOL-PHOSPHATE AMINOTRANSFERASE-RELATED"/>
    <property type="match status" value="1"/>
</dbReference>
<evidence type="ECO:0000313" key="14">
    <source>
        <dbReference type="EMBL" id="WFD44279.1"/>
    </source>
</evidence>
<protein>
    <recommendedName>
        <fullName evidence="4">histidinol-phosphate transaminase</fullName>
        <ecNumber evidence="4">2.6.1.9</ecNumber>
    </recommendedName>
    <alternativeName>
        <fullName evidence="10">Imidazole acetol-phosphate transaminase</fullName>
    </alternativeName>
</protein>
<keyword evidence="9" id="KW-0368">Histidine biosynthesis</keyword>
<gene>
    <name evidence="14" type="primary">HIS5</name>
    <name evidence="14" type="ORF">MPSI1_002945</name>
</gene>
<keyword evidence="7 14" id="KW-0808">Transferase</keyword>
<feature type="domain" description="Aminotransferase class I/classII large" evidence="13">
    <location>
        <begin position="52"/>
        <end position="405"/>
    </location>
</feature>
<dbReference type="PROSITE" id="PS00599">
    <property type="entry name" value="AA_TRANSFER_CLASS_2"/>
    <property type="match status" value="1"/>
</dbReference>
<dbReference type="Proteomes" id="UP001214628">
    <property type="component" value="Chromosome 4"/>
</dbReference>
<evidence type="ECO:0000256" key="12">
    <source>
        <dbReference type="RuleBase" id="RU003693"/>
    </source>
</evidence>
<dbReference type="InterPro" id="IPR005861">
    <property type="entry name" value="HisP_aminotrans"/>
</dbReference>
<evidence type="ECO:0000256" key="3">
    <source>
        <dbReference type="ARBA" id="ARBA00008392"/>
    </source>
</evidence>
<evidence type="ECO:0000256" key="4">
    <source>
        <dbReference type="ARBA" id="ARBA00012748"/>
    </source>
</evidence>
<dbReference type="SUPFAM" id="SSF53383">
    <property type="entry name" value="PLP-dependent transferases"/>
    <property type="match status" value="1"/>
</dbReference>
<accession>A0AAF0JFD1</accession>
<evidence type="ECO:0000256" key="10">
    <source>
        <dbReference type="ARBA" id="ARBA00030262"/>
    </source>
</evidence>
<evidence type="ECO:0000256" key="6">
    <source>
        <dbReference type="ARBA" id="ARBA00022605"/>
    </source>
</evidence>
<dbReference type="InterPro" id="IPR015424">
    <property type="entry name" value="PyrdxlP-dep_Trfase"/>
</dbReference>
<dbReference type="CDD" id="cd00609">
    <property type="entry name" value="AAT_like"/>
    <property type="match status" value="1"/>
</dbReference>
<comment type="pathway">
    <text evidence="2">Amino-acid biosynthesis; L-histidine biosynthesis; L-histidine from 5-phospho-alpha-D-ribose 1-diphosphate: step 7/9.</text>
</comment>
<dbReference type="EMBL" id="CP118378">
    <property type="protein sequence ID" value="WFD44279.1"/>
    <property type="molecule type" value="Genomic_DNA"/>
</dbReference>
<sequence length="411" mass="45582">MTPMTILGVDERVNSLCKAHKPSQFRLEDVVRPNILALQPYYTERDEYEAALLLDANENSYGPMITEKSEVTDAMQMHRYPAPDLMGTRQAATKLRNMPDPAFTFLGVGSDEVIDLMLRCFARPGKDKILICPPTYSMYKISAMVNDVEVVAVPLILDGKSFALDVPKVLETMQNDPLIKMVILCSPGNPTGSLLARESISAVLNCPNYRGLVVVDEAYIDFPLEEQAMKLRYVDQPVSAVDLVPEYANLIVSQTLSKSFGLAGVRLGLAFAQPATVQIMNNTKAPYSISAPSAYYASQALSPEGIKKMHNCVRTMIQNRTEMIEALQSIPNIGRVLGTNDANFVLVEILKDGRPSNERACYIHRVLAQEHGLMVRNRCHELGCEGCIRISVGKPEENQRCTQAIRQLLQS</sequence>
<dbReference type="InterPro" id="IPR001917">
    <property type="entry name" value="Aminotrans_II_pyridoxalP_BS"/>
</dbReference>
<evidence type="ECO:0000259" key="13">
    <source>
        <dbReference type="Pfam" id="PF00155"/>
    </source>
</evidence>
<dbReference type="GO" id="GO:0000105">
    <property type="term" value="P:L-histidine biosynthetic process"/>
    <property type="evidence" value="ECO:0007669"/>
    <property type="project" value="UniProtKB-KW"/>
</dbReference>
<dbReference type="GO" id="GO:0004400">
    <property type="term" value="F:histidinol-phosphate transaminase activity"/>
    <property type="evidence" value="ECO:0007669"/>
    <property type="project" value="UniProtKB-EC"/>
</dbReference>
<organism evidence="14 15">
    <name type="scientific">Malassezia psittaci</name>
    <dbReference type="NCBI Taxonomy" id="1821823"/>
    <lineage>
        <taxon>Eukaryota</taxon>
        <taxon>Fungi</taxon>
        <taxon>Dikarya</taxon>
        <taxon>Basidiomycota</taxon>
        <taxon>Ustilaginomycotina</taxon>
        <taxon>Malasseziomycetes</taxon>
        <taxon>Malasseziales</taxon>
        <taxon>Malasseziaceae</taxon>
        <taxon>Malassezia</taxon>
    </lineage>
</organism>
<comment type="similarity">
    <text evidence="3 12">Belongs to the class-II pyridoxal-phosphate-dependent aminotransferase family.</text>
</comment>
<keyword evidence="5 14" id="KW-0032">Aminotransferase</keyword>
<dbReference type="Pfam" id="PF00155">
    <property type="entry name" value="Aminotran_1_2"/>
    <property type="match status" value="1"/>
</dbReference>
<keyword evidence="8 12" id="KW-0663">Pyridoxal phosphate</keyword>
<dbReference type="GO" id="GO:0030170">
    <property type="term" value="F:pyridoxal phosphate binding"/>
    <property type="evidence" value="ECO:0007669"/>
    <property type="project" value="InterPro"/>
</dbReference>
<keyword evidence="15" id="KW-1185">Reference proteome</keyword>
<evidence type="ECO:0000256" key="1">
    <source>
        <dbReference type="ARBA" id="ARBA00001933"/>
    </source>
</evidence>
<dbReference type="EC" id="2.6.1.9" evidence="4"/>
<evidence type="ECO:0000256" key="8">
    <source>
        <dbReference type="ARBA" id="ARBA00022898"/>
    </source>
</evidence>
<comment type="cofactor">
    <cofactor evidence="1 12">
        <name>pyridoxal 5'-phosphate</name>
        <dbReference type="ChEBI" id="CHEBI:597326"/>
    </cofactor>
</comment>
<evidence type="ECO:0000256" key="2">
    <source>
        <dbReference type="ARBA" id="ARBA00005011"/>
    </source>
</evidence>
<proteinExistence type="inferred from homology"/>
<dbReference type="Gene3D" id="3.90.1150.10">
    <property type="entry name" value="Aspartate Aminotransferase, domain 1"/>
    <property type="match status" value="1"/>
</dbReference>
<evidence type="ECO:0000256" key="7">
    <source>
        <dbReference type="ARBA" id="ARBA00022679"/>
    </source>
</evidence>
<keyword evidence="6" id="KW-0028">Amino-acid biosynthesis</keyword>
<evidence type="ECO:0000256" key="9">
    <source>
        <dbReference type="ARBA" id="ARBA00023102"/>
    </source>
</evidence>
<dbReference type="NCBIfam" id="TIGR01141">
    <property type="entry name" value="hisC"/>
    <property type="match status" value="1"/>
</dbReference>
<comment type="catalytic activity">
    <reaction evidence="11">
        <text>L-histidinol phosphate + 2-oxoglutarate = 3-(imidazol-4-yl)-2-oxopropyl phosphate + L-glutamate</text>
        <dbReference type="Rhea" id="RHEA:23744"/>
        <dbReference type="ChEBI" id="CHEBI:16810"/>
        <dbReference type="ChEBI" id="CHEBI:29985"/>
        <dbReference type="ChEBI" id="CHEBI:57766"/>
        <dbReference type="ChEBI" id="CHEBI:57980"/>
        <dbReference type="EC" id="2.6.1.9"/>
    </reaction>
</comment>
<evidence type="ECO:0000256" key="5">
    <source>
        <dbReference type="ARBA" id="ARBA00022576"/>
    </source>
</evidence>
<name>A0AAF0JFD1_9BASI</name>
<evidence type="ECO:0000313" key="15">
    <source>
        <dbReference type="Proteomes" id="UP001214628"/>
    </source>
</evidence>
<dbReference type="InterPro" id="IPR015422">
    <property type="entry name" value="PyrdxlP-dep_Trfase_small"/>
</dbReference>
<dbReference type="Gene3D" id="3.40.640.10">
    <property type="entry name" value="Type I PLP-dependent aspartate aminotransferase-like (Major domain)"/>
    <property type="match status" value="1"/>
</dbReference>
<dbReference type="InterPro" id="IPR015421">
    <property type="entry name" value="PyrdxlP-dep_Trfase_major"/>
</dbReference>
<dbReference type="InterPro" id="IPR004839">
    <property type="entry name" value="Aminotransferase_I/II_large"/>
</dbReference>
<dbReference type="PANTHER" id="PTHR42885:SF2">
    <property type="entry name" value="HISTIDINOL-PHOSPHATE AMINOTRANSFERASE"/>
    <property type="match status" value="1"/>
</dbReference>
<reference evidence="14" key="1">
    <citation type="submission" date="2023-02" db="EMBL/GenBank/DDBJ databases">
        <title>Mating type loci evolution in Malassezia.</title>
        <authorList>
            <person name="Coelho M.A."/>
        </authorList>
    </citation>
    <scope>NUCLEOTIDE SEQUENCE</scope>
    <source>
        <strain evidence="14">CBS 14136</strain>
    </source>
</reference>